<accession>A0ABR4LJ00</accession>
<keyword evidence="3" id="KW-1185">Reference proteome</keyword>
<comment type="caution">
    <text evidence="2">The sequence shown here is derived from an EMBL/GenBank/DDBJ whole genome shotgun (WGS) entry which is preliminary data.</text>
</comment>
<proteinExistence type="predicted"/>
<evidence type="ECO:0000313" key="3">
    <source>
        <dbReference type="Proteomes" id="UP001610432"/>
    </source>
</evidence>
<evidence type="ECO:0000256" key="1">
    <source>
        <dbReference type="SAM" id="MobiDB-lite"/>
    </source>
</evidence>
<dbReference type="Proteomes" id="UP001610432">
    <property type="component" value="Unassembled WGS sequence"/>
</dbReference>
<reference evidence="2 3" key="1">
    <citation type="submission" date="2024-07" db="EMBL/GenBank/DDBJ databases">
        <title>Section-level genome sequencing and comparative genomics of Aspergillus sections Usti and Cavernicolus.</title>
        <authorList>
            <consortium name="Lawrence Berkeley National Laboratory"/>
            <person name="Nybo J.L."/>
            <person name="Vesth T.C."/>
            <person name="Theobald S."/>
            <person name="Frisvad J.C."/>
            <person name="Larsen T.O."/>
            <person name="Kjaerboelling I."/>
            <person name="Rothschild-Mancinelli K."/>
            <person name="Lyhne E.K."/>
            <person name="Kogle M.E."/>
            <person name="Barry K."/>
            <person name="Clum A."/>
            <person name="Na H."/>
            <person name="Ledsgaard L."/>
            <person name="Lin J."/>
            <person name="Lipzen A."/>
            <person name="Kuo A."/>
            <person name="Riley R."/>
            <person name="Mondo S."/>
            <person name="Labutti K."/>
            <person name="Haridas S."/>
            <person name="Pangalinan J."/>
            <person name="Salamov A.A."/>
            <person name="Simmons B.A."/>
            <person name="Magnuson J.K."/>
            <person name="Chen J."/>
            <person name="Drula E."/>
            <person name="Henrissat B."/>
            <person name="Wiebenga A."/>
            <person name="Lubbers R.J."/>
            <person name="Gomes A.C."/>
            <person name="Macurrencykelacurrency M.R."/>
            <person name="Stajich J."/>
            <person name="Grigoriev I.V."/>
            <person name="Mortensen U.H."/>
            <person name="De Vries R.P."/>
            <person name="Baker S.E."/>
            <person name="Andersen M.R."/>
        </authorList>
    </citation>
    <scope>NUCLEOTIDE SEQUENCE [LARGE SCALE GENOMIC DNA]</scope>
    <source>
        <strain evidence="2 3">CBS 449.75</strain>
    </source>
</reference>
<evidence type="ECO:0000313" key="2">
    <source>
        <dbReference type="EMBL" id="KAL2863367.1"/>
    </source>
</evidence>
<organism evidence="2 3">
    <name type="scientific">Aspergillus lucknowensis</name>
    <dbReference type="NCBI Taxonomy" id="176173"/>
    <lineage>
        <taxon>Eukaryota</taxon>
        <taxon>Fungi</taxon>
        <taxon>Dikarya</taxon>
        <taxon>Ascomycota</taxon>
        <taxon>Pezizomycotina</taxon>
        <taxon>Eurotiomycetes</taxon>
        <taxon>Eurotiomycetidae</taxon>
        <taxon>Eurotiales</taxon>
        <taxon>Aspergillaceae</taxon>
        <taxon>Aspergillus</taxon>
        <taxon>Aspergillus subgen. Nidulantes</taxon>
    </lineage>
</organism>
<dbReference type="EMBL" id="JBFXLQ010000052">
    <property type="protein sequence ID" value="KAL2863367.1"/>
    <property type="molecule type" value="Genomic_DNA"/>
</dbReference>
<sequence>MSTFLSPTHPETCRAAKGKPPQRQPPVPSLDLPHAVPGIPYDENTVDHLATDRSLLAGAFSFKDTLSLDNYIEQKIDLLLDWLKDWENGDDLDVRGEIITTRLLRLSRYPEFREIAFCPCRPSAVRFRLMPDKLHFFGEIRTLWHIAGDCPGLGPGEEQHRPGCKLDLVTTLHTWSLMRLFACGVHVVPRCLRVSWGFCRPY</sequence>
<gene>
    <name evidence="2" type="ORF">BJX67DRAFT_384686</name>
</gene>
<protein>
    <submittedName>
        <fullName evidence="2">Uncharacterized protein</fullName>
    </submittedName>
</protein>
<feature type="region of interest" description="Disordered" evidence="1">
    <location>
        <begin position="1"/>
        <end position="32"/>
    </location>
</feature>
<name>A0ABR4LJ00_9EURO</name>
<dbReference type="RefSeq" id="XP_070882346.1">
    <property type="nucleotide sequence ID" value="XM_071033706.1"/>
</dbReference>
<dbReference type="GeneID" id="98148778"/>